<evidence type="ECO:0000259" key="10">
    <source>
        <dbReference type="PROSITE" id="PS51484"/>
    </source>
</evidence>
<evidence type="ECO:0000256" key="1">
    <source>
        <dbReference type="ARBA" id="ARBA00004167"/>
    </source>
</evidence>
<dbReference type="PANTHER" id="PTHR46769">
    <property type="entry name" value="POLYCYSTIC KIDNEY AND HEPATIC DISEASE 1 (AUTOSOMAL RECESSIVE)-LIKE 1"/>
    <property type="match status" value="1"/>
</dbReference>
<evidence type="ECO:0000256" key="4">
    <source>
        <dbReference type="ARBA" id="ARBA00022692"/>
    </source>
</evidence>
<reference evidence="11 12" key="1">
    <citation type="submission" date="2016-04" db="EMBL/GenBank/DDBJ databases">
        <title>The genome of Intoshia linei affirms orthonectids as highly simplified spiralians.</title>
        <authorList>
            <person name="Mikhailov K.V."/>
            <person name="Slusarev G.S."/>
            <person name="Nikitin M.A."/>
            <person name="Logacheva M.D."/>
            <person name="Penin A."/>
            <person name="Aleoshin V."/>
            <person name="Panchin Y.V."/>
        </authorList>
    </citation>
    <scope>NUCLEOTIDE SEQUENCE [LARGE SCALE GENOMIC DNA]</scope>
    <source>
        <strain evidence="11">Intl2013</strain>
        <tissue evidence="11">Whole animal</tissue>
    </source>
</reference>
<dbReference type="Gene3D" id="2.160.20.10">
    <property type="entry name" value="Single-stranded right-handed beta-helix, Pectin lyase-like"/>
    <property type="match status" value="1"/>
</dbReference>
<evidence type="ECO:0000256" key="2">
    <source>
        <dbReference type="ARBA" id="ARBA00004236"/>
    </source>
</evidence>
<dbReference type="SUPFAM" id="SSF51126">
    <property type="entry name" value="Pectin lyase-like"/>
    <property type="match status" value="1"/>
</dbReference>
<comment type="subcellular location">
    <subcellularLocation>
        <location evidence="2">Cell membrane</location>
    </subcellularLocation>
    <subcellularLocation>
        <location evidence="1">Membrane</location>
        <topology evidence="1">Single-pass membrane protein</topology>
    </subcellularLocation>
</comment>
<dbReference type="GO" id="GO:0005886">
    <property type="term" value="C:plasma membrane"/>
    <property type="evidence" value="ECO:0007669"/>
    <property type="project" value="UniProtKB-SubCell"/>
</dbReference>
<keyword evidence="5" id="KW-0732">Signal</keyword>
<evidence type="ECO:0000256" key="6">
    <source>
        <dbReference type="ARBA" id="ARBA00022989"/>
    </source>
</evidence>
<feature type="domain" description="G8" evidence="10">
    <location>
        <begin position="756"/>
        <end position="899"/>
    </location>
</feature>
<dbReference type="PROSITE" id="PS51484">
    <property type="entry name" value="G8"/>
    <property type="match status" value="1"/>
</dbReference>
<evidence type="ECO:0000256" key="7">
    <source>
        <dbReference type="ARBA" id="ARBA00023136"/>
    </source>
</evidence>
<dbReference type="SMART" id="SM00710">
    <property type="entry name" value="PbH1"/>
    <property type="match status" value="5"/>
</dbReference>
<dbReference type="PANTHER" id="PTHR46769:SF2">
    <property type="entry name" value="FIBROCYSTIN-L ISOFORM 2 PRECURSOR-RELATED"/>
    <property type="match status" value="1"/>
</dbReference>
<evidence type="ECO:0000256" key="9">
    <source>
        <dbReference type="SAM" id="Phobius"/>
    </source>
</evidence>
<dbReference type="InterPro" id="IPR055401">
    <property type="entry name" value="CEMIP_beta-hel_dom"/>
</dbReference>
<comment type="caution">
    <text evidence="11">The sequence shown here is derived from an EMBL/GenBank/DDBJ whole genome shotgun (WGS) entry which is preliminary data.</text>
</comment>
<dbReference type="Pfam" id="PF10162">
    <property type="entry name" value="G8"/>
    <property type="match status" value="1"/>
</dbReference>
<keyword evidence="8" id="KW-0325">Glycoprotein</keyword>
<keyword evidence="7 9" id="KW-0472">Membrane</keyword>
<keyword evidence="12" id="KW-1185">Reference proteome</keyword>
<keyword evidence="6 9" id="KW-1133">Transmembrane helix</keyword>
<dbReference type="InterPro" id="IPR019316">
    <property type="entry name" value="G8_domain"/>
</dbReference>
<evidence type="ECO:0000313" key="11">
    <source>
        <dbReference type="EMBL" id="OAF68924.1"/>
    </source>
</evidence>
<dbReference type="InterPro" id="IPR006626">
    <property type="entry name" value="PbH1"/>
</dbReference>
<organism evidence="11 12">
    <name type="scientific">Intoshia linei</name>
    <dbReference type="NCBI Taxonomy" id="1819745"/>
    <lineage>
        <taxon>Eukaryota</taxon>
        <taxon>Metazoa</taxon>
        <taxon>Spiralia</taxon>
        <taxon>Lophotrochozoa</taxon>
        <taxon>Mesozoa</taxon>
        <taxon>Orthonectida</taxon>
        <taxon>Rhopaluridae</taxon>
        <taxon>Intoshia</taxon>
    </lineage>
</organism>
<gene>
    <name evidence="11" type="ORF">A3Q56_03331</name>
</gene>
<dbReference type="EMBL" id="LWCA01000364">
    <property type="protein sequence ID" value="OAF68924.1"/>
    <property type="molecule type" value="Genomic_DNA"/>
</dbReference>
<dbReference type="OrthoDB" id="120976at2759"/>
<keyword evidence="3" id="KW-1003">Cell membrane</keyword>
<dbReference type="InterPro" id="IPR011050">
    <property type="entry name" value="Pectin_lyase_fold/virulence"/>
</dbReference>
<evidence type="ECO:0000313" key="12">
    <source>
        <dbReference type="Proteomes" id="UP000078046"/>
    </source>
</evidence>
<name>A0A177B680_9BILA</name>
<dbReference type="Proteomes" id="UP000078046">
    <property type="component" value="Unassembled WGS sequence"/>
</dbReference>
<dbReference type="Pfam" id="PF24606">
    <property type="entry name" value="CEMIP_beta-hel"/>
    <property type="match status" value="1"/>
</dbReference>
<proteinExistence type="predicted"/>
<keyword evidence="4 9" id="KW-0812">Transmembrane</keyword>
<dbReference type="InterPro" id="IPR012334">
    <property type="entry name" value="Pectin_lyas_fold"/>
</dbReference>
<feature type="non-terminal residue" evidence="11">
    <location>
        <position position="1"/>
    </location>
</feature>
<dbReference type="InterPro" id="IPR052387">
    <property type="entry name" value="Fibrocystin"/>
</dbReference>
<evidence type="ECO:0000256" key="8">
    <source>
        <dbReference type="ARBA" id="ARBA00023180"/>
    </source>
</evidence>
<dbReference type="SMART" id="SM01225">
    <property type="entry name" value="G8"/>
    <property type="match status" value="1"/>
</dbReference>
<evidence type="ECO:0000256" key="3">
    <source>
        <dbReference type="ARBA" id="ARBA00022475"/>
    </source>
</evidence>
<feature type="transmembrane region" description="Helical" evidence="9">
    <location>
        <begin position="2187"/>
        <end position="2211"/>
    </location>
</feature>
<sequence>RKTPETWSLLANTLEIGGNVIVLKTKVNWKIGDKIVIPTTGGHNSQNENETFLIIKIELDEKTITLDTNAKFKHLGITETYSNGASIELRAEVGLLSHNILFRGSSNEQWADNIKACPETFDTGQFAVQTCFQGRFGNEVGSDEYGGQIMAHSHVFDSNSAKIHIEYVELFNVGQAFRIGRYPIHFHINGNMTGSYVKGCSIHKTYNRAINIHNSHNILLERNVIYDVMGGAVFLEDSIERENIIQYNLLVHVKSSSSLLNDDISPAGLWITHPYNIVRHNHIAGGTHFGIWYRMREHPEGPSFDKSICPRFAPLLECFNNTVHSVGWYGLWIFERYDPRETSKTYGKCDYGAATKPAIFEKMIVWNSLRGAEWVRCSSVQYKNFLVGNNFEANLEHVHIMHNTPQYKYTGAMVTGATIISHFNYQAHPPCSKYGTVLPFGNGLLYDGVTYINYDGEKNGQICSTFGLVKVICECTNICGGYTYKFKNVKYINSSKRSDFKWEHMMELVDLDGSLTDTNVAGYRVVPKTDLVPLSKCKIDTTGMWSVNFKALLCSPTVSMFRFSFNEALPESLLYKNIIVKNKNGESLVPYRIKRDVFSDGWMFMGVVGESYSIVWENGLQISNISYLGRIWNLEKNEFIFISHILKQDFYDILNVPLNKDPTVKNHNYTITSPLNNGGTPWDSGLIFGDYHYSKAGKELTYVGVCSPHDKDYCDLDVKFEAKKCFYYQCKLPGDGDEINEITITPNNSLQWSMTSSWSTTLVEDKIYCSSTTNGLPSNGAKIIIPKNLWVILDTGEKTVYQEIIIRGTLQVKNNLNGVASPKIELHVFNIIIQGGHMFAGTAQEAFTRDFDIVLHGNQDTVEYVTEYGPKIGSKSIAVFGLLQLFGSDKSFNKYKLVMSARKGDNSITVNGAITWKTKDEIVISSSSFDSGETEIVQIKSVDLKLGIINLETPLNYNHFIVNDRIVENSSSQSYEISVYVGLLTRNIKIFGYDDGTSHKQSFGGRVVVGRTTEVNLIDGIPDIKSFQGKIRIESVEFMQTGQEGFVSPSDPRFSIAFIDISNEEMSDNFVRFSSFRNCYSTAVGIFGSSNIKIEFNTIYHTVVSAIVTNSKTTLISGNLVLHNLFSGTYNGRYEPFNLNYDGAIHTVNSVDTQCIDNVVIGSERAAFNTGGELCTSSNAVQWHNNIIGAAVIGVLIEPENCQATTLPISDKCVRIRSFKIWKVWTYGIYTQSECNILLSDNILIDTKIGTFAMVLGGSPVNHILNKHYVTIERSVYVGMSKGFDCQNNNIEKSNKGFYVIATSSTPPKIGGEQSYHAILWPTTNENDNMFPEMALHTLMSRNLLSFDINVKDTVFVNYNKGCQNSKNYIFVYNPENKDYSYMIKTNKLKYFNVSENNIAQFGRPKLSNIKTFNGCIDMDCDMNKKLLIKDLDGSLLEHFYPKENRKYAIIPDSSFQWNGDQSRGFGDHRIPKTMSTDLNGNRIEYKHLYKKVGIQNNRCVWNEEWTAYRCQEDDYYHLHLESLDSDTLTRRIGPIAILSGDLFLDVMNGPSDHGICEGYACRERLSLYRPIVTAGSNYTIHLSSTLPQNLRLMLPSSGATVFIFVAIYYSTSQRIDVTANGVYVPPSNRVEVSPGEYRYKTVDKPFYYISDGTSGANIYDTMSKTLYLTVQSSIDYKISIVAVVRFSFDLPDMTIDDFFGVDIINNLRIFLGLDPSQVRIVNIISESNALQKKRAIGKLSVQLEFGDNPGVKTPVLSFQKLTSIVSNLGEAIQSDSISKIMNAIVINMTITKPVPPPEDPNYQQYIITADQNVGHNIILETIVIPTSMKIFQNPIPLHAGAIFEKPLIVCIYDETNQPIQNLYSSTGLWSVELTLIDDDNNIIMNVQHNVRQVISGCATFTNFTIIQADNSKFYRLDAKVVGNSYFKHGIIQSKSFKIPKQPISANVLSMNVEQNVPFNFKIKIVDFITRKFLNVKNETWQIRLSPDYNCSNNNEINMVNSKNEKINKINLNVSNTSDISSIQLSESITILNSGGIFTFVSEITGSLDFYPLKSYATVYVNLKNEIVPDEKNFLTKNVTFKIDSTFDSLKNVDFEGFTLCVKTKFEQIGKDIIFSNFRILEGSIMIKMEISGTPLNIVDMIKSLKEILASQVEIKYSTFSAYLDTYLAIDGSVLQKSSMKSYLQTVLLSVLIPCLLIILIIIFILLAYFAKIKKDKLGRINVINLRNGMNSSREIRFSQFKV</sequence>
<accession>A0A177B680</accession>
<protein>
    <recommendedName>
        <fullName evidence="10">G8 domain-containing protein</fullName>
    </recommendedName>
</protein>
<evidence type="ECO:0000256" key="5">
    <source>
        <dbReference type="ARBA" id="ARBA00022729"/>
    </source>
</evidence>